<evidence type="ECO:0000256" key="7">
    <source>
        <dbReference type="ARBA" id="ARBA00022777"/>
    </source>
</evidence>
<dbReference type="GO" id="GO:0016567">
    <property type="term" value="P:protein ubiquitination"/>
    <property type="evidence" value="ECO:0007669"/>
    <property type="project" value="InterPro"/>
</dbReference>
<dbReference type="GO" id="GO:0004672">
    <property type="term" value="F:protein kinase activity"/>
    <property type="evidence" value="ECO:0007669"/>
    <property type="project" value="InterPro"/>
</dbReference>
<evidence type="ECO:0000256" key="5">
    <source>
        <dbReference type="ARBA" id="ARBA00022679"/>
    </source>
</evidence>
<dbReference type="InterPro" id="IPR003613">
    <property type="entry name" value="Ubox_domain"/>
</dbReference>
<keyword evidence="7 13" id="KW-0418">Kinase</keyword>
<evidence type="ECO:0000256" key="3">
    <source>
        <dbReference type="ARBA" id="ARBA00012483"/>
    </source>
</evidence>
<feature type="binding site" evidence="10">
    <location>
        <position position="447"/>
    </location>
    <ligand>
        <name>ATP</name>
        <dbReference type="ChEBI" id="CHEBI:30616"/>
    </ligand>
</feature>
<dbReference type="GO" id="GO:0005524">
    <property type="term" value="F:ATP binding"/>
    <property type="evidence" value="ECO:0007669"/>
    <property type="project" value="UniProtKB-UniRule"/>
</dbReference>
<dbReference type="InterPro" id="IPR000719">
    <property type="entry name" value="Prot_kinase_dom"/>
</dbReference>
<organism evidence="13 14">
    <name type="scientific">Rhynchospora pubera</name>
    <dbReference type="NCBI Taxonomy" id="906938"/>
    <lineage>
        <taxon>Eukaryota</taxon>
        <taxon>Viridiplantae</taxon>
        <taxon>Streptophyta</taxon>
        <taxon>Embryophyta</taxon>
        <taxon>Tracheophyta</taxon>
        <taxon>Spermatophyta</taxon>
        <taxon>Magnoliopsida</taxon>
        <taxon>Liliopsida</taxon>
        <taxon>Poales</taxon>
        <taxon>Cyperaceae</taxon>
        <taxon>Cyperoideae</taxon>
        <taxon>Rhynchosporeae</taxon>
        <taxon>Rhynchospora</taxon>
    </lineage>
</organism>
<dbReference type="SUPFAM" id="SSF57850">
    <property type="entry name" value="RING/U-box"/>
    <property type="match status" value="1"/>
</dbReference>
<dbReference type="Pfam" id="PF04564">
    <property type="entry name" value="U-box"/>
    <property type="match status" value="1"/>
</dbReference>
<dbReference type="Gene3D" id="3.40.50.620">
    <property type="entry name" value="HUPs"/>
    <property type="match status" value="1"/>
</dbReference>
<dbReference type="InterPro" id="IPR008271">
    <property type="entry name" value="Ser/Thr_kinase_AS"/>
</dbReference>
<dbReference type="SMART" id="SM00504">
    <property type="entry name" value="Ubox"/>
    <property type="match status" value="1"/>
</dbReference>
<evidence type="ECO:0000313" key="14">
    <source>
        <dbReference type="Proteomes" id="UP001140206"/>
    </source>
</evidence>
<dbReference type="InterPro" id="IPR014729">
    <property type="entry name" value="Rossmann-like_a/b/a_fold"/>
</dbReference>
<dbReference type="SUPFAM" id="SSF52402">
    <property type="entry name" value="Adenine nucleotide alpha hydrolases-like"/>
    <property type="match status" value="1"/>
</dbReference>
<dbReference type="PROSITE" id="PS00107">
    <property type="entry name" value="PROTEIN_KINASE_ATP"/>
    <property type="match status" value="1"/>
</dbReference>
<reference evidence="13" key="1">
    <citation type="submission" date="2022-08" db="EMBL/GenBank/DDBJ databases">
        <authorList>
            <person name="Marques A."/>
        </authorList>
    </citation>
    <scope>NUCLEOTIDE SEQUENCE</scope>
    <source>
        <strain evidence="13">RhyPub2mFocal</strain>
        <tissue evidence="13">Leaves</tissue>
    </source>
</reference>
<keyword evidence="8" id="KW-0833">Ubl conjugation pathway</keyword>
<dbReference type="Pfam" id="PF07714">
    <property type="entry name" value="PK_Tyr_Ser-Thr"/>
    <property type="match status" value="1"/>
</dbReference>
<evidence type="ECO:0000256" key="4">
    <source>
        <dbReference type="ARBA" id="ARBA00022527"/>
    </source>
</evidence>
<dbReference type="InterPro" id="IPR011009">
    <property type="entry name" value="Kinase-like_dom_sf"/>
</dbReference>
<dbReference type="InterPro" id="IPR013083">
    <property type="entry name" value="Znf_RING/FYVE/PHD"/>
</dbReference>
<dbReference type="CDD" id="cd16655">
    <property type="entry name" value="RING-Ubox_WDSUB1-like"/>
    <property type="match status" value="1"/>
</dbReference>
<comment type="caution">
    <text evidence="13">The sequence shown here is derived from an EMBL/GenBank/DDBJ whole genome shotgun (WGS) entry which is preliminary data.</text>
</comment>
<comment type="catalytic activity">
    <reaction evidence="1">
        <text>S-ubiquitinyl-[E2 ubiquitin-conjugating enzyme]-L-cysteine + [acceptor protein]-L-lysine = [E2 ubiquitin-conjugating enzyme]-L-cysteine + N(6)-ubiquitinyl-[acceptor protein]-L-lysine.</text>
        <dbReference type="EC" id="2.3.2.27"/>
    </reaction>
</comment>
<evidence type="ECO:0000256" key="8">
    <source>
        <dbReference type="ARBA" id="ARBA00022786"/>
    </source>
</evidence>
<dbReference type="EMBL" id="JAMFTS010000002">
    <property type="protein sequence ID" value="KAJ4783517.1"/>
    <property type="molecule type" value="Genomic_DNA"/>
</dbReference>
<dbReference type="InterPro" id="IPR051348">
    <property type="entry name" value="U-box_ubiquitin_ligases"/>
</dbReference>
<evidence type="ECO:0000256" key="9">
    <source>
        <dbReference type="ARBA" id="ARBA00022840"/>
    </source>
</evidence>
<dbReference type="PANTHER" id="PTHR45647:SF15">
    <property type="entry name" value="U-BOX DOMAIN-CONTAINING PROTEIN 35"/>
    <property type="match status" value="1"/>
</dbReference>
<dbReference type="InterPro" id="IPR017441">
    <property type="entry name" value="Protein_kinase_ATP_BS"/>
</dbReference>
<keyword evidence="6 10" id="KW-0547">Nucleotide-binding</keyword>
<keyword evidence="9 10" id="KW-0067">ATP-binding</keyword>
<dbReference type="Gene3D" id="3.30.40.10">
    <property type="entry name" value="Zinc/RING finger domain, C3HC4 (zinc finger)"/>
    <property type="match status" value="1"/>
</dbReference>
<dbReference type="CDD" id="cd01989">
    <property type="entry name" value="USP_STK_Ubox_N"/>
    <property type="match status" value="1"/>
</dbReference>
<evidence type="ECO:0000256" key="6">
    <source>
        <dbReference type="ARBA" id="ARBA00022741"/>
    </source>
</evidence>
<keyword evidence="4" id="KW-0723">Serine/threonine-protein kinase</keyword>
<dbReference type="GO" id="GO:0061630">
    <property type="term" value="F:ubiquitin protein ligase activity"/>
    <property type="evidence" value="ECO:0007669"/>
    <property type="project" value="UniProtKB-EC"/>
</dbReference>
<accession>A0AAV8EQM4</accession>
<gene>
    <name evidence="13" type="ORF">LUZ62_034763</name>
</gene>
<keyword evidence="5" id="KW-0808">Transferase</keyword>
<evidence type="ECO:0000259" key="11">
    <source>
        <dbReference type="PROSITE" id="PS50011"/>
    </source>
</evidence>
<dbReference type="PROSITE" id="PS50011">
    <property type="entry name" value="PROTEIN_KINASE_DOM"/>
    <property type="match status" value="1"/>
</dbReference>
<sequence>MEIQELSETMGEAVPATVVTVGVAIKDSRTSKHVVKWALDKFTPEGTILFKLLYVLPKIKMVPTPMGNYIPISQVREDVASAYRKEMEWQAQSLLLPYKKMCSQYKVEAEAVLLESDDVPGAINEEIVKYKISRLVLGASSRNIFTRKISATQLSSRISACLPSFCTVYVISKGKLLLVKSATTEVHGKTVSSAPQECIVSAVPSILTSCSSGVRSALSDADELCKSLHSDPSIHAQRDHAHANINSNISDSRYTHSERLLSSHTSINSDNHHSWYSDELSSSVSDCRTDLSHSISQDVSLELERLRVKLRQLRHSQESEASQYQSAHASQQMQELEIRVPESNATNLAMKEKEDTEKVELEELCIKICAEREAVQRQEDENSVHKEHKTLRSMLRGSDYEGDDFYRYTWQEIEDATSSFSDKLMIGRGSNGMVYKGKFGNMVAAVKVLHSLDGYGIKQLRQEIRILSKIQHPHLLLLLGACPEHGCLIYEYMQNGSLDDRLQCKLNSSPLLWHDRFRIASEVATTLAFLHSTKPNPIIHRDLKPANILLDGNLLSKIGDVGLSILLPNMNQTRSSGSRDTVPVGTFCYIDPEYQHTGTVSVKSDVYALGVVILQLLTGRSPVGLASQVESAVQGGYLIDFLDPKAGNWPMEEATQMALIGLSCAELRQKDRPNLSGTVVPALERLKKFAMRAKELAAPPSHFICPIFQEVMKDPCVASDGYTYDRKSIELWLRLNDKSPMTNLKLPNKNLIPNHSLRSAILDWKSSRTRKTSPI</sequence>
<keyword evidence="14" id="KW-1185">Reference proteome</keyword>
<dbReference type="PROSITE" id="PS00108">
    <property type="entry name" value="PROTEIN_KINASE_ST"/>
    <property type="match status" value="1"/>
</dbReference>
<feature type="domain" description="Protein kinase" evidence="11">
    <location>
        <begin position="420"/>
        <end position="683"/>
    </location>
</feature>
<evidence type="ECO:0000256" key="10">
    <source>
        <dbReference type="PROSITE-ProRule" id="PRU10141"/>
    </source>
</evidence>
<dbReference type="EC" id="2.3.2.27" evidence="3"/>
<name>A0AAV8EQM4_9POAL</name>
<dbReference type="SUPFAM" id="SSF56112">
    <property type="entry name" value="Protein kinase-like (PK-like)"/>
    <property type="match status" value="1"/>
</dbReference>
<dbReference type="Proteomes" id="UP001140206">
    <property type="component" value="Chromosome 2"/>
</dbReference>
<dbReference type="PANTHER" id="PTHR45647">
    <property type="entry name" value="OS02G0152300 PROTEIN"/>
    <property type="match status" value="1"/>
</dbReference>
<dbReference type="Gene3D" id="3.30.200.20">
    <property type="entry name" value="Phosphorylase Kinase, domain 1"/>
    <property type="match status" value="1"/>
</dbReference>
<protein>
    <recommendedName>
        <fullName evidence="3">RING-type E3 ubiquitin transferase</fullName>
        <ecNumber evidence="3">2.3.2.27</ecNumber>
    </recommendedName>
</protein>
<evidence type="ECO:0000259" key="12">
    <source>
        <dbReference type="PROSITE" id="PS51698"/>
    </source>
</evidence>
<feature type="domain" description="U-box" evidence="12">
    <location>
        <begin position="698"/>
        <end position="771"/>
    </location>
</feature>
<dbReference type="PROSITE" id="PS51698">
    <property type="entry name" value="U_BOX"/>
    <property type="match status" value="1"/>
</dbReference>
<evidence type="ECO:0000256" key="1">
    <source>
        <dbReference type="ARBA" id="ARBA00000900"/>
    </source>
</evidence>
<dbReference type="InterPro" id="IPR001245">
    <property type="entry name" value="Ser-Thr/Tyr_kinase_cat_dom"/>
</dbReference>
<comment type="pathway">
    <text evidence="2">Protein modification; protein ubiquitination.</text>
</comment>
<evidence type="ECO:0000256" key="2">
    <source>
        <dbReference type="ARBA" id="ARBA00004906"/>
    </source>
</evidence>
<dbReference type="Gene3D" id="1.10.510.10">
    <property type="entry name" value="Transferase(Phosphotransferase) domain 1"/>
    <property type="match status" value="1"/>
</dbReference>
<proteinExistence type="predicted"/>
<dbReference type="SMART" id="SM00220">
    <property type="entry name" value="S_TKc"/>
    <property type="match status" value="1"/>
</dbReference>
<evidence type="ECO:0000313" key="13">
    <source>
        <dbReference type="EMBL" id="KAJ4783517.1"/>
    </source>
</evidence>
<dbReference type="AlphaFoldDB" id="A0AAV8EQM4"/>